<evidence type="ECO:0000256" key="3">
    <source>
        <dbReference type="SAM" id="MobiDB-lite"/>
    </source>
</evidence>
<feature type="region of interest" description="Disordered" evidence="3">
    <location>
        <begin position="189"/>
        <end position="212"/>
    </location>
</feature>
<protein>
    <submittedName>
        <fullName evidence="5">Intraflagellar transport protein 43 homolog isoform X1</fullName>
    </submittedName>
</protein>
<accession>A0A9W2ZWJ0</accession>
<dbReference type="OMA" id="CLGNAEE"/>
<dbReference type="GO" id="GO:0035721">
    <property type="term" value="P:intraciliary retrograde transport"/>
    <property type="evidence" value="ECO:0007669"/>
    <property type="project" value="TreeGrafter"/>
</dbReference>
<dbReference type="Proteomes" id="UP001165740">
    <property type="component" value="Chromosome 3"/>
</dbReference>
<gene>
    <name evidence="5" type="primary">LOC106055947</name>
</gene>
<dbReference type="RefSeq" id="XP_055879342.1">
    <property type="nucleotide sequence ID" value="XM_056023367.1"/>
</dbReference>
<dbReference type="InterPro" id="IPR029302">
    <property type="entry name" value="IFT43"/>
</dbReference>
<evidence type="ECO:0000256" key="2">
    <source>
        <dbReference type="ARBA" id="ARBA00022794"/>
    </source>
</evidence>
<dbReference type="OrthoDB" id="206950at2759"/>
<proteinExistence type="inferred from homology"/>
<dbReference type="PANTHER" id="PTHR33724:SF1">
    <property type="entry name" value="INTRAFLAGELLAR TRANSPORT PROTEIN 43 HOMOLOG"/>
    <property type="match status" value="1"/>
</dbReference>
<keyword evidence="4" id="KW-1185">Reference proteome</keyword>
<feature type="compositionally biased region" description="Basic and acidic residues" evidence="3">
    <location>
        <begin position="46"/>
        <end position="56"/>
    </location>
</feature>
<keyword evidence="2" id="KW-0970">Cilium biogenesis/degradation</keyword>
<dbReference type="GO" id="GO:0030991">
    <property type="term" value="C:intraciliary transport particle A"/>
    <property type="evidence" value="ECO:0007669"/>
    <property type="project" value="InterPro"/>
</dbReference>
<feature type="compositionally biased region" description="Basic and acidic residues" evidence="3">
    <location>
        <begin position="81"/>
        <end position="95"/>
    </location>
</feature>
<evidence type="ECO:0000313" key="4">
    <source>
        <dbReference type="Proteomes" id="UP001165740"/>
    </source>
</evidence>
<evidence type="ECO:0000256" key="1">
    <source>
        <dbReference type="ARBA" id="ARBA00007563"/>
    </source>
</evidence>
<dbReference type="PANTHER" id="PTHR33724">
    <property type="entry name" value="INTRAFLAGELLAR TRANSPORT PROTEIN 43 HOMOLOG"/>
    <property type="match status" value="1"/>
</dbReference>
<dbReference type="GO" id="GO:0005929">
    <property type="term" value="C:cilium"/>
    <property type="evidence" value="ECO:0007669"/>
    <property type="project" value="TreeGrafter"/>
</dbReference>
<feature type="compositionally biased region" description="Gly residues" evidence="3">
    <location>
        <begin position="1"/>
        <end position="10"/>
    </location>
</feature>
<reference evidence="5" key="1">
    <citation type="submission" date="2025-08" db="UniProtKB">
        <authorList>
            <consortium name="RefSeq"/>
        </authorList>
    </citation>
    <scope>IDENTIFICATION</scope>
</reference>
<organism evidence="4 5">
    <name type="scientific">Biomphalaria glabrata</name>
    <name type="common">Bloodfluke planorb</name>
    <name type="synonym">Freshwater snail</name>
    <dbReference type="NCBI Taxonomy" id="6526"/>
    <lineage>
        <taxon>Eukaryota</taxon>
        <taxon>Metazoa</taxon>
        <taxon>Spiralia</taxon>
        <taxon>Lophotrochozoa</taxon>
        <taxon>Mollusca</taxon>
        <taxon>Gastropoda</taxon>
        <taxon>Heterobranchia</taxon>
        <taxon>Euthyneura</taxon>
        <taxon>Panpulmonata</taxon>
        <taxon>Hygrophila</taxon>
        <taxon>Lymnaeoidea</taxon>
        <taxon>Planorbidae</taxon>
        <taxon>Biomphalaria</taxon>
    </lineage>
</organism>
<dbReference type="Pfam" id="PF15305">
    <property type="entry name" value="IFT43"/>
    <property type="match status" value="1"/>
</dbReference>
<name>A0A9W2ZWJ0_BIOGL</name>
<comment type="similarity">
    <text evidence="1">Belongs to the IFT43 family.</text>
</comment>
<feature type="region of interest" description="Disordered" evidence="3">
    <location>
        <begin position="1"/>
        <end position="106"/>
    </location>
</feature>
<dbReference type="GeneID" id="106055947"/>
<sequence>MEADGLGLGFGTSQKKSAKSGRRAAQATSSQPAPVLDEVELSSEPASKKSTTEGRLNKAVSGWGEETPARKPRARQLGEGFESHEDDRLNQKATDKDDDSESDIPIIPELEETVEEDLSAKVASAPNVAVNRVATYRELDNDLLKQAAFLTLDNDIDLKLLTKALSPPEDLIEDDKPWEWDRLFTEVSSELRSEWDKTDSEKDDEKPLDAEQ</sequence>
<dbReference type="AlphaFoldDB" id="A0A9W2ZWJ0"/>
<evidence type="ECO:0000313" key="5">
    <source>
        <dbReference type="RefSeq" id="XP_055879342.1"/>
    </source>
</evidence>